<accession>A0A4R0P9J6</accession>
<dbReference type="Pfam" id="PF03466">
    <property type="entry name" value="LysR_substrate"/>
    <property type="match status" value="1"/>
</dbReference>
<keyword evidence="4" id="KW-0804">Transcription</keyword>
<evidence type="ECO:0000256" key="3">
    <source>
        <dbReference type="ARBA" id="ARBA00023125"/>
    </source>
</evidence>
<dbReference type="AlphaFoldDB" id="A0A4R0P9J6"/>
<dbReference type="PANTHER" id="PTHR30537:SF3">
    <property type="entry name" value="TRANSCRIPTIONAL REGULATORY PROTEIN"/>
    <property type="match status" value="1"/>
</dbReference>
<dbReference type="PANTHER" id="PTHR30537">
    <property type="entry name" value="HTH-TYPE TRANSCRIPTIONAL REGULATOR"/>
    <property type="match status" value="1"/>
</dbReference>
<gene>
    <name evidence="6" type="ORF">E0D97_13630</name>
</gene>
<feature type="domain" description="HTH lysR-type" evidence="5">
    <location>
        <begin position="2"/>
        <end position="59"/>
    </location>
</feature>
<comment type="caution">
    <text evidence="6">The sequence shown here is derived from an EMBL/GenBank/DDBJ whole genome shotgun (WGS) entry which is preliminary data.</text>
</comment>
<dbReference type="GO" id="GO:0003700">
    <property type="term" value="F:DNA-binding transcription factor activity"/>
    <property type="evidence" value="ECO:0007669"/>
    <property type="project" value="InterPro"/>
</dbReference>
<dbReference type="PROSITE" id="PS50931">
    <property type="entry name" value="HTH_LYSR"/>
    <property type="match status" value="1"/>
</dbReference>
<dbReference type="InterPro" id="IPR000847">
    <property type="entry name" value="LysR_HTH_N"/>
</dbReference>
<reference evidence="6 7" key="1">
    <citation type="journal article" date="2015" name="Antonie Van Leeuwenhoek">
        <title>Oricola cellulosilytica gen. nov., sp. nov., a cellulose-degrading bacterium of the family Phyllobacteriaceae isolated from surface seashore water, and emended descriptions of Mesorhizobium loti and Phyllobacterium myrsinacearum.</title>
        <authorList>
            <person name="Hameed A."/>
            <person name="Shahina M."/>
            <person name="Lai W.A."/>
            <person name="Lin S.Y."/>
            <person name="Young L.S."/>
            <person name="Liu Y.C."/>
            <person name="Hsu Y.H."/>
            <person name="Young C.C."/>
        </authorList>
    </citation>
    <scope>NUCLEOTIDE SEQUENCE [LARGE SCALE GENOMIC DNA]</scope>
    <source>
        <strain evidence="6 7">KCTC 52183</strain>
    </source>
</reference>
<evidence type="ECO:0000256" key="1">
    <source>
        <dbReference type="ARBA" id="ARBA00009437"/>
    </source>
</evidence>
<dbReference type="EMBL" id="SJST01000005">
    <property type="protein sequence ID" value="TCD13508.1"/>
    <property type="molecule type" value="Genomic_DNA"/>
</dbReference>
<dbReference type="SUPFAM" id="SSF53850">
    <property type="entry name" value="Periplasmic binding protein-like II"/>
    <property type="match status" value="1"/>
</dbReference>
<comment type="similarity">
    <text evidence="1">Belongs to the LysR transcriptional regulatory family.</text>
</comment>
<evidence type="ECO:0000256" key="4">
    <source>
        <dbReference type="ARBA" id="ARBA00023163"/>
    </source>
</evidence>
<dbReference type="GO" id="GO:0043565">
    <property type="term" value="F:sequence-specific DNA binding"/>
    <property type="evidence" value="ECO:0007669"/>
    <property type="project" value="TreeGrafter"/>
</dbReference>
<dbReference type="InterPro" id="IPR036388">
    <property type="entry name" value="WH-like_DNA-bd_sf"/>
</dbReference>
<organism evidence="6 7">
    <name type="scientific">Oricola cellulosilytica</name>
    <dbReference type="NCBI Taxonomy" id="1429082"/>
    <lineage>
        <taxon>Bacteria</taxon>
        <taxon>Pseudomonadati</taxon>
        <taxon>Pseudomonadota</taxon>
        <taxon>Alphaproteobacteria</taxon>
        <taxon>Hyphomicrobiales</taxon>
        <taxon>Ahrensiaceae</taxon>
        <taxon>Oricola</taxon>
    </lineage>
</organism>
<evidence type="ECO:0000313" key="6">
    <source>
        <dbReference type="EMBL" id="TCD13508.1"/>
    </source>
</evidence>
<dbReference type="Proteomes" id="UP000291301">
    <property type="component" value="Unassembled WGS sequence"/>
</dbReference>
<dbReference type="InterPro" id="IPR005119">
    <property type="entry name" value="LysR_subst-bd"/>
</dbReference>
<dbReference type="Pfam" id="PF00126">
    <property type="entry name" value="HTH_1"/>
    <property type="match status" value="1"/>
</dbReference>
<protein>
    <submittedName>
        <fullName evidence="6">LysR family transcriptional regulator</fullName>
    </submittedName>
</protein>
<keyword evidence="7" id="KW-1185">Reference proteome</keyword>
<evidence type="ECO:0000256" key="2">
    <source>
        <dbReference type="ARBA" id="ARBA00023015"/>
    </source>
</evidence>
<keyword evidence="3" id="KW-0238">DNA-binding</keyword>
<dbReference type="RefSeq" id="WP_131569833.1">
    <property type="nucleotide sequence ID" value="NZ_JAINFK010000006.1"/>
</dbReference>
<dbReference type="Gene3D" id="1.10.10.10">
    <property type="entry name" value="Winged helix-like DNA-binding domain superfamily/Winged helix DNA-binding domain"/>
    <property type="match status" value="1"/>
</dbReference>
<dbReference type="SUPFAM" id="SSF46785">
    <property type="entry name" value="Winged helix' DNA-binding domain"/>
    <property type="match status" value="1"/>
</dbReference>
<sequence>MFDWNDIRVFLTVARAGSTLGAARALDMNQTTVSRRIQALERCLDLTLFSRDTRGFHLTEEGEMLLGASEGMENAAADLGAEADRLRRALGGKIRITAAEDILNYSISEIVAEYRAKAPATTFEYVAQDRFLDIEKGEADVAFRAADHLDDATLLCRRVADISWAVYCSRDYAQKHSAPSQADELLNHPVAAYEGKFAMSRASLWFMSQIAGRQVVMTSNTVVNMRAIVLSGVGLGLLPCFSSEPVPELVRCVVVPSENSPHIWMLTTSKAQRSRHLRSFTDFAAERFKTLRCRFELQE</sequence>
<evidence type="ECO:0000313" key="7">
    <source>
        <dbReference type="Proteomes" id="UP000291301"/>
    </source>
</evidence>
<proteinExistence type="inferred from homology"/>
<dbReference type="InterPro" id="IPR058163">
    <property type="entry name" value="LysR-type_TF_proteobact-type"/>
</dbReference>
<dbReference type="Gene3D" id="3.40.190.290">
    <property type="match status" value="1"/>
</dbReference>
<dbReference type="OrthoDB" id="9796526at2"/>
<dbReference type="InterPro" id="IPR036390">
    <property type="entry name" value="WH_DNA-bd_sf"/>
</dbReference>
<dbReference type="GO" id="GO:0006351">
    <property type="term" value="P:DNA-templated transcription"/>
    <property type="evidence" value="ECO:0007669"/>
    <property type="project" value="TreeGrafter"/>
</dbReference>
<evidence type="ECO:0000259" key="5">
    <source>
        <dbReference type="PROSITE" id="PS50931"/>
    </source>
</evidence>
<name>A0A4R0P9J6_9HYPH</name>
<keyword evidence="2" id="KW-0805">Transcription regulation</keyword>